<reference evidence="2" key="1">
    <citation type="submission" date="2023-02" db="EMBL/GenBank/DDBJ databases">
        <title>Nocardiopsis ansamitocini NBRC 112285.</title>
        <authorList>
            <person name="Ichikawa N."/>
            <person name="Sato H."/>
            <person name="Tonouchi N."/>
        </authorList>
    </citation>
    <scope>NUCLEOTIDE SEQUENCE</scope>
    <source>
        <strain evidence="2">NBRC 112285</strain>
    </source>
</reference>
<dbReference type="Pfam" id="PF11236">
    <property type="entry name" value="DUF3037"/>
    <property type="match status" value="1"/>
</dbReference>
<evidence type="ECO:0000313" key="3">
    <source>
        <dbReference type="Proteomes" id="UP001165092"/>
    </source>
</evidence>
<dbReference type="RefSeq" id="WP_285759629.1">
    <property type="nucleotide sequence ID" value="NZ_BSQG01000004.1"/>
</dbReference>
<proteinExistence type="predicted"/>
<evidence type="ECO:0000313" key="2">
    <source>
        <dbReference type="EMBL" id="GLU48188.1"/>
    </source>
</evidence>
<dbReference type="AlphaFoldDB" id="A0A9W6P722"/>
<evidence type="ECO:0008006" key="4">
    <source>
        <dbReference type="Google" id="ProtNLM"/>
    </source>
</evidence>
<dbReference type="EMBL" id="BSQG01000004">
    <property type="protein sequence ID" value="GLU48188.1"/>
    <property type="molecule type" value="Genomic_DNA"/>
</dbReference>
<keyword evidence="3" id="KW-1185">Reference proteome</keyword>
<protein>
    <recommendedName>
        <fullName evidence="4">DUF3037 domain-containing protein</fullName>
    </recommendedName>
</protein>
<organism evidence="2 3">
    <name type="scientific">Nocardiopsis ansamitocini</name>
    <dbReference type="NCBI Taxonomy" id="1670832"/>
    <lineage>
        <taxon>Bacteria</taxon>
        <taxon>Bacillati</taxon>
        <taxon>Actinomycetota</taxon>
        <taxon>Actinomycetes</taxon>
        <taxon>Streptosporangiales</taxon>
        <taxon>Nocardiopsidaceae</taxon>
        <taxon>Nocardiopsis</taxon>
    </lineage>
</organism>
<evidence type="ECO:0000256" key="1">
    <source>
        <dbReference type="SAM" id="MobiDB-lite"/>
    </source>
</evidence>
<gene>
    <name evidence="2" type="ORF">Nans01_25390</name>
</gene>
<dbReference type="InterPro" id="IPR021398">
    <property type="entry name" value="DUF3037"/>
</dbReference>
<sequence length="131" mass="14510">MTRHPYEYALIRVIPDLRRGEVINAGVILYSQHHDHLSARTHLDRPRLHALHPHADAAAIEDALAAIEATCHPTAPHGPAADQPRGQRFRWLTAPRSTTVQPGPIHTGLTHDPDAESRRLTDLLVLPPPPD</sequence>
<accession>A0A9W6P722</accession>
<feature type="region of interest" description="Disordered" evidence="1">
    <location>
        <begin position="95"/>
        <end position="114"/>
    </location>
</feature>
<dbReference type="Proteomes" id="UP001165092">
    <property type="component" value="Unassembled WGS sequence"/>
</dbReference>
<name>A0A9W6P722_9ACTN</name>
<comment type="caution">
    <text evidence="2">The sequence shown here is derived from an EMBL/GenBank/DDBJ whole genome shotgun (WGS) entry which is preliminary data.</text>
</comment>